<reference evidence="2 3" key="1">
    <citation type="submission" date="2019-08" db="EMBL/GenBank/DDBJ databases">
        <title>The genome of the soybean aphid Biotype 1, its phylome, world population structure and adaptation to the North American continent.</title>
        <authorList>
            <person name="Giordano R."/>
            <person name="Donthu R.K."/>
            <person name="Hernandez A.G."/>
            <person name="Wright C.L."/>
            <person name="Zimin A.V."/>
        </authorList>
    </citation>
    <scope>NUCLEOTIDE SEQUENCE [LARGE SCALE GENOMIC DNA]</scope>
    <source>
        <tissue evidence="2">Whole aphids</tissue>
    </source>
</reference>
<dbReference type="OrthoDB" id="6624108at2759"/>
<name>A0A6G0TE74_APHGL</name>
<dbReference type="EMBL" id="VYZN01000042">
    <property type="protein sequence ID" value="KAE9530774.1"/>
    <property type="molecule type" value="Genomic_DNA"/>
</dbReference>
<evidence type="ECO:0000313" key="3">
    <source>
        <dbReference type="Proteomes" id="UP000475862"/>
    </source>
</evidence>
<keyword evidence="1" id="KW-0732">Signal</keyword>
<evidence type="ECO:0000256" key="1">
    <source>
        <dbReference type="SAM" id="SignalP"/>
    </source>
</evidence>
<feature type="chain" id="PRO_5026003136" evidence="1">
    <location>
        <begin position="20"/>
        <end position="295"/>
    </location>
</feature>
<accession>A0A6G0TE74</accession>
<gene>
    <name evidence="2" type="ORF">AGLY_011236</name>
</gene>
<feature type="signal peptide" evidence="1">
    <location>
        <begin position="1"/>
        <end position="19"/>
    </location>
</feature>
<organism evidence="2 3">
    <name type="scientific">Aphis glycines</name>
    <name type="common">Soybean aphid</name>
    <dbReference type="NCBI Taxonomy" id="307491"/>
    <lineage>
        <taxon>Eukaryota</taxon>
        <taxon>Metazoa</taxon>
        <taxon>Ecdysozoa</taxon>
        <taxon>Arthropoda</taxon>
        <taxon>Hexapoda</taxon>
        <taxon>Insecta</taxon>
        <taxon>Pterygota</taxon>
        <taxon>Neoptera</taxon>
        <taxon>Paraneoptera</taxon>
        <taxon>Hemiptera</taxon>
        <taxon>Sternorrhyncha</taxon>
        <taxon>Aphidomorpha</taxon>
        <taxon>Aphidoidea</taxon>
        <taxon>Aphididae</taxon>
        <taxon>Aphidini</taxon>
        <taxon>Aphis</taxon>
        <taxon>Aphis</taxon>
    </lineage>
</organism>
<comment type="caution">
    <text evidence="2">The sequence shown here is derived from an EMBL/GenBank/DDBJ whole genome shotgun (WGS) entry which is preliminary data.</text>
</comment>
<sequence>MRFLCVCVAVLSALLAVRCFVFMPNPSITRINILRGVLANDREWKDIIGQAMNVNALDSGSMLTDMGLRKPSTTKITPQKIIEHLVVHKGSTGQQLAFGIRVLGIACEIQFVKTLVAHSLLAARYTDQRSSTPWSLRVCISSIQQALVVFANKVAFFGHDVDFFLDLNSIINEFLKENSIALELRKLTSDILRNQISTFFATISNKAHDRLAIMELVMETEEIMNNIFNINNDISDYDAELHYSLINNINFYKVVDVSTFRLEFGEKVFEIIKYTDNSLVKKEKTETEIEIEKTT</sequence>
<keyword evidence="3" id="KW-1185">Reference proteome</keyword>
<protein>
    <submittedName>
        <fullName evidence="2">Uncharacterized protein</fullName>
    </submittedName>
</protein>
<proteinExistence type="predicted"/>
<evidence type="ECO:0000313" key="2">
    <source>
        <dbReference type="EMBL" id="KAE9530774.1"/>
    </source>
</evidence>
<dbReference type="Proteomes" id="UP000475862">
    <property type="component" value="Unassembled WGS sequence"/>
</dbReference>
<dbReference type="AlphaFoldDB" id="A0A6G0TE74"/>